<proteinExistence type="predicted"/>
<organism evidence="1 2">
    <name type="scientific">Steinernema carpocapsae</name>
    <name type="common">Entomopathogenic nematode</name>
    <dbReference type="NCBI Taxonomy" id="34508"/>
    <lineage>
        <taxon>Eukaryota</taxon>
        <taxon>Metazoa</taxon>
        <taxon>Ecdysozoa</taxon>
        <taxon>Nematoda</taxon>
        <taxon>Chromadorea</taxon>
        <taxon>Rhabditida</taxon>
        <taxon>Tylenchina</taxon>
        <taxon>Panagrolaimomorpha</taxon>
        <taxon>Strongyloidoidea</taxon>
        <taxon>Steinernematidae</taxon>
        <taxon>Steinernema</taxon>
    </lineage>
</organism>
<dbReference type="EMBL" id="AZBU02000003">
    <property type="protein sequence ID" value="TKR86883.1"/>
    <property type="molecule type" value="Genomic_DNA"/>
</dbReference>
<comment type="caution">
    <text evidence="1">The sequence shown here is derived from an EMBL/GenBank/DDBJ whole genome shotgun (WGS) entry which is preliminary data.</text>
</comment>
<name>A0A4U5NUN7_STECR</name>
<keyword evidence="2" id="KW-1185">Reference proteome</keyword>
<accession>A0A4U5NUN7</accession>
<reference evidence="1 2" key="2">
    <citation type="journal article" date="2019" name="G3 (Bethesda)">
        <title>Hybrid Assembly of the Genome of the Entomopathogenic Nematode Steinernema carpocapsae Identifies the X-Chromosome.</title>
        <authorList>
            <person name="Serra L."/>
            <person name="Macchietto M."/>
            <person name="Macias-Munoz A."/>
            <person name="McGill C.J."/>
            <person name="Rodriguez I.M."/>
            <person name="Rodriguez B."/>
            <person name="Murad R."/>
            <person name="Mortazavi A."/>
        </authorList>
    </citation>
    <scope>NUCLEOTIDE SEQUENCE [LARGE SCALE GENOMIC DNA]</scope>
    <source>
        <strain evidence="1 2">ALL</strain>
    </source>
</reference>
<dbReference type="AlphaFoldDB" id="A0A4U5NUN7"/>
<sequence length="124" mass="14119">MVFVSKDRLHPSAPVAARTPLTHRGCKKAFFRSAYLDGVLLASERPNIARSFCLLICISKCSARCFGVDVTRVYTASCKRRFFYERSTQVSDVCGPVFCLLKLYFYLQNDCFRLQKTLEVNGDD</sequence>
<dbReference type="Proteomes" id="UP000298663">
    <property type="component" value="Unassembled WGS sequence"/>
</dbReference>
<reference evidence="1 2" key="1">
    <citation type="journal article" date="2015" name="Genome Biol.">
        <title>Comparative genomics of Steinernema reveals deeply conserved gene regulatory networks.</title>
        <authorList>
            <person name="Dillman A.R."/>
            <person name="Macchietto M."/>
            <person name="Porter C.F."/>
            <person name="Rogers A."/>
            <person name="Williams B."/>
            <person name="Antoshechkin I."/>
            <person name="Lee M.M."/>
            <person name="Goodwin Z."/>
            <person name="Lu X."/>
            <person name="Lewis E.E."/>
            <person name="Goodrich-Blair H."/>
            <person name="Stock S.P."/>
            <person name="Adams B.J."/>
            <person name="Sternberg P.W."/>
            <person name="Mortazavi A."/>
        </authorList>
    </citation>
    <scope>NUCLEOTIDE SEQUENCE [LARGE SCALE GENOMIC DNA]</scope>
    <source>
        <strain evidence="1 2">ALL</strain>
    </source>
</reference>
<evidence type="ECO:0000313" key="2">
    <source>
        <dbReference type="Proteomes" id="UP000298663"/>
    </source>
</evidence>
<protein>
    <submittedName>
        <fullName evidence="1">Uncharacterized protein</fullName>
    </submittedName>
</protein>
<evidence type="ECO:0000313" key="1">
    <source>
        <dbReference type="EMBL" id="TKR86883.1"/>
    </source>
</evidence>
<gene>
    <name evidence="1" type="ORF">L596_011387</name>
</gene>